<dbReference type="EMBL" id="AP018164">
    <property type="protein sequence ID" value="BAX93423.1"/>
    <property type="molecule type" value="Genomic_DNA"/>
</dbReference>
<dbReference type="SFLD" id="SFLDS00003">
    <property type="entry name" value="Haloacid_Dehalogenase"/>
    <property type="match status" value="1"/>
</dbReference>
<dbReference type="Pfam" id="PF00702">
    <property type="entry name" value="Hydrolase"/>
    <property type="match status" value="1"/>
</dbReference>
<gene>
    <name evidence="1" type="ORF">MSG_03286</name>
</gene>
<dbReference type="InterPro" id="IPR023214">
    <property type="entry name" value="HAD_sf"/>
</dbReference>
<dbReference type="InterPro" id="IPR006439">
    <property type="entry name" value="HAD-SF_hydro_IA"/>
</dbReference>
<dbReference type="InterPro" id="IPR036412">
    <property type="entry name" value="HAD-like_sf"/>
</dbReference>
<dbReference type="KEGG" id="mshg:MSG_03286"/>
<accession>A0A1Z4EKA9</accession>
<reference evidence="2" key="1">
    <citation type="submission" date="2017-06" db="EMBL/GenBank/DDBJ databases">
        <title>Complete Genome Sequence of Mycobacterium shigaense.</title>
        <authorList>
            <person name="Fukano H."/>
            <person name="Yoshida M."/>
            <person name="Kazumi Y."/>
            <person name="Ogura Y."/>
            <person name="Mitarai S."/>
            <person name="Hayashi T."/>
            <person name="Hoshino Y."/>
        </authorList>
    </citation>
    <scope>NUCLEOTIDE SEQUENCE [LARGE SCALE GENOMIC DNA]</scope>
    <source>
        <strain evidence="2">UN-152</strain>
    </source>
</reference>
<sequence>MVVLRGKRILFDIDGTLIDSTATVEQSWRTWADEYGVDHEVLLGVCHGRRTEDTVAQFIAPRDRVAATARQLALQELADLDGVLELPGARRLLDALPGGHWAAVTSGPRSLMAARLAAAGLPAPKLLIGAEDVTNGKPDPESYLKAAAALGVEAQECLVVEDAPAGVGAGRAAGAQVLAVTTTHRAAELADADVVVTDLSCVRVKVTDAGVDLLVVESGGQRAN</sequence>
<dbReference type="NCBIfam" id="TIGR01509">
    <property type="entry name" value="HAD-SF-IA-v3"/>
    <property type="match status" value="1"/>
</dbReference>
<dbReference type="Gene3D" id="3.40.50.1000">
    <property type="entry name" value="HAD superfamily/HAD-like"/>
    <property type="match status" value="1"/>
</dbReference>
<organism evidence="1 2">
    <name type="scientific">Mycobacterium shigaense</name>
    <dbReference type="NCBI Taxonomy" id="722731"/>
    <lineage>
        <taxon>Bacteria</taxon>
        <taxon>Bacillati</taxon>
        <taxon>Actinomycetota</taxon>
        <taxon>Actinomycetes</taxon>
        <taxon>Mycobacteriales</taxon>
        <taxon>Mycobacteriaceae</taxon>
        <taxon>Mycobacterium</taxon>
        <taxon>Mycobacterium simiae complex</taxon>
    </lineage>
</organism>
<evidence type="ECO:0000313" key="2">
    <source>
        <dbReference type="Proteomes" id="UP000217736"/>
    </source>
</evidence>
<dbReference type="Gene3D" id="1.10.150.240">
    <property type="entry name" value="Putative phosphatase, domain 2"/>
    <property type="match status" value="1"/>
</dbReference>
<dbReference type="InterPro" id="IPR051806">
    <property type="entry name" value="HAD-like_SPP"/>
</dbReference>
<dbReference type="Proteomes" id="UP000217736">
    <property type="component" value="Chromosome"/>
</dbReference>
<evidence type="ECO:0000313" key="1">
    <source>
        <dbReference type="EMBL" id="BAX93423.1"/>
    </source>
</evidence>
<dbReference type="SUPFAM" id="SSF56784">
    <property type="entry name" value="HAD-like"/>
    <property type="match status" value="1"/>
</dbReference>
<dbReference type="PANTHER" id="PTHR43481:SF4">
    <property type="entry name" value="GLYCEROL-1-PHOSPHATE PHOSPHOHYDROLASE 1-RELATED"/>
    <property type="match status" value="1"/>
</dbReference>
<dbReference type="InterPro" id="IPR023198">
    <property type="entry name" value="PGP-like_dom2"/>
</dbReference>
<dbReference type="GO" id="GO:0050308">
    <property type="term" value="F:sugar-phosphatase activity"/>
    <property type="evidence" value="ECO:0007669"/>
    <property type="project" value="TreeGrafter"/>
</dbReference>
<dbReference type="AlphaFoldDB" id="A0A1Z4EKA9"/>
<dbReference type="SFLD" id="SFLDG01135">
    <property type="entry name" value="C1.5.6:_HAD__Beta-PGM__Phospha"/>
    <property type="match status" value="1"/>
</dbReference>
<name>A0A1Z4EKA9_9MYCO</name>
<protein>
    <submittedName>
        <fullName evidence="1">Phosphatase</fullName>
    </submittedName>
</protein>
<dbReference type="SFLD" id="SFLDG01129">
    <property type="entry name" value="C1.5:_HAD__Beta-PGM__Phosphata"/>
    <property type="match status" value="1"/>
</dbReference>
<dbReference type="OrthoDB" id="9800058at2"/>
<dbReference type="RefSeq" id="WP_096441191.1">
    <property type="nucleotide sequence ID" value="NZ_CP022927.1"/>
</dbReference>
<proteinExistence type="predicted"/>
<dbReference type="PANTHER" id="PTHR43481">
    <property type="entry name" value="FRUCTOSE-1-PHOSPHATE PHOSPHATASE"/>
    <property type="match status" value="1"/>
</dbReference>
<keyword evidence="2" id="KW-1185">Reference proteome</keyword>